<keyword evidence="2" id="KW-1185">Reference proteome</keyword>
<dbReference type="RefSeq" id="WP_213484069.1">
    <property type="nucleotide sequence ID" value="NZ_CAJRAY010000033.1"/>
</dbReference>
<dbReference type="EMBL" id="CAJRAY010000033">
    <property type="protein sequence ID" value="CAG5084047.1"/>
    <property type="molecule type" value="Genomic_DNA"/>
</dbReference>
<comment type="caution">
    <text evidence="1">The sequence shown here is derived from an EMBL/GenBank/DDBJ whole genome shotgun (WGS) entry which is preliminary data.</text>
</comment>
<accession>A0ABN7RWB1</accession>
<proteinExistence type="predicted"/>
<evidence type="ECO:0000313" key="2">
    <source>
        <dbReference type="Proteomes" id="UP000681526"/>
    </source>
</evidence>
<evidence type="ECO:0000313" key="1">
    <source>
        <dbReference type="EMBL" id="CAG5084047.1"/>
    </source>
</evidence>
<protein>
    <submittedName>
        <fullName evidence="1">Conserved domain protein</fullName>
    </submittedName>
</protein>
<name>A0ABN7RWB1_THEXY</name>
<gene>
    <name evidence="1" type="primary">txxe 1624</name>
    <name evidence="1" type="ORF">TXXE_07470</name>
</gene>
<dbReference type="Proteomes" id="UP000681526">
    <property type="component" value="Unassembled WGS sequence"/>
</dbReference>
<organism evidence="1 2">
    <name type="scientific">Thermobacillus xylanilyticus</name>
    <dbReference type="NCBI Taxonomy" id="76633"/>
    <lineage>
        <taxon>Bacteria</taxon>
        <taxon>Bacillati</taxon>
        <taxon>Bacillota</taxon>
        <taxon>Bacilli</taxon>
        <taxon>Bacillales</taxon>
        <taxon>Paenibacillaceae</taxon>
        <taxon>Thermobacillus</taxon>
    </lineage>
</organism>
<reference evidence="1 2" key="1">
    <citation type="submission" date="2021-04" db="EMBL/GenBank/DDBJ databases">
        <authorList>
            <person name="Rakotoarivonina H."/>
        </authorList>
    </citation>
    <scope>NUCLEOTIDE SEQUENCE [LARGE SCALE GENOMIC DNA]</scope>
    <source>
        <strain evidence="1 2">XE</strain>
    </source>
</reference>
<sequence length="105" mass="12363">MRLQQPGGKHEAAYPSARKIRRACNVELYRTIKRLNRYIPAEKVEEAEKLYFRKVAENLLWIHEHRDNRKKLADWWEANVCPDIAALWDVEPKRLSAAFRSAFGG</sequence>